<name>A0A6P6M687_CARAU</name>
<dbReference type="InterPro" id="IPR036179">
    <property type="entry name" value="Ig-like_dom_sf"/>
</dbReference>
<proteinExistence type="predicted"/>
<feature type="transmembrane region" description="Helical" evidence="8">
    <location>
        <begin position="144"/>
        <end position="167"/>
    </location>
</feature>
<evidence type="ECO:0000313" key="10">
    <source>
        <dbReference type="Proteomes" id="UP000515129"/>
    </source>
</evidence>
<keyword evidence="8" id="KW-0812">Transmembrane</keyword>
<sequence length="228" mass="26072">MITVTEDIHLDHKMKIIQLQICLFMWSQVTESLTNTAVTLGDDVIISCELDIEEIYWFRQKSPDPPELILRTFSSIEGAAQYENIIFKLIYSVKTNSSLFIRNITAEELGVYYCVKTSEPQKFSNGTKINISESNDALEQETPWRILTIITSVLLNVLLITALIGLGKKYLQARRFKNNSENPQSTTVAQYSTDSMYAMVDFSTHPRENRSCPEQAIYSLLQPVKIMK</sequence>
<dbReference type="InterPro" id="IPR052051">
    <property type="entry name" value="TCR_complex_component"/>
</dbReference>
<comment type="subcellular location">
    <subcellularLocation>
        <location evidence="1">Cell membrane</location>
    </subcellularLocation>
</comment>
<keyword evidence="8" id="KW-1133">Transmembrane helix</keyword>
<evidence type="ECO:0000256" key="5">
    <source>
        <dbReference type="ARBA" id="ARBA00023136"/>
    </source>
</evidence>
<evidence type="ECO:0000256" key="8">
    <source>
        <dbReference type="SAM" id="Phobius"/>
    </source>
</evidence>
<dbReference type="InterPro" id="IPR013783">
    <property type="entry name" value="Ig-like_fold"/>
</dbReference>
<dbReference type="GeneID" id="113065100"/>
<dbReference type="AlphaFoldDB" id="A0A6P6M687"/>
<dbReference type="PANTHER" id="PTHR19433">
    <property type="entry name" value="T-CELL RECEPTOR ALPHA CHAIN V REGION-RELATED"/>
    <property type="match status" value="1"/>
</dbReference>
<dbReference type="GO" id="GO:0002376">
    <property type="term" value="P:immune system process"/>
    <property type="evidence" value="ECO:0007669"/>
    <property type="project" value="UniProtKB-KW"/>
</dbReference>
<gene>
    <name evidence="11" type="primary">LOC113065100</name>
</gene>
<evidence type="ECO:0000256" key="1">
    <source>
        <dbReference type="ARBA" id="ARBA00004236"/>
    </source>
</evidence>
<accession>A0A6P6M687</accession>
<dbReference type="GO" id="GO:0005886">
    <property type="term" value="C:plasma membrane"/>
    <property type="evidence" value="ECO:0007669"/>
    <property type="project" value="UniProtKB-SubCell"/>
</dbReference>
<dbReference type="RefSeq" id="XP_026092069.1">
    <property type="nucleotide sequence ID" value="XM_026236284.1"/>
</dbReference>
<keyword evidence="5 8" id="KW-0472">Membrane</keyword>
<keyword evidence="7" id="KW-0325">Glycoprotein</keyword>
<dbReference type="SUPFAM" id="SSF48726">
    <property type="entry name" value="Immunoglobulin"/>
    <property type="match status" value="1"/>
</dbReference>
<dbReference type="OrthoDB" id="8939957at2759"/>
<reference evidence="11" key="1">
    <citation type="submission" date="2025-08" db="UniProtKB">
        <authorList>
            <consortium name="RefSeq"/>
        </authorList>
    </citation>
    <scope>IDENTIFICATION</scope>
    <source>
        <strain evidence="11">Wakin</strain>
        <tissue evidence="11">Muscle</tissue>
    </source>
</reference>
<dbReference type="KEGG" id="caua:113065100"/>
<evidence type="ECO:0000313" key="11">
    <source>
        <dbReference type="RefSeq" id="XP_026092069.1"/>
    </source>
</evidence>
<keyword evidence="3" id="KW-0732">Signal</keyword>
<dbReference type="SMART" id="SM00409">
    <property type="entry name" value="IG"/>
    <property type="match status" value="1"/>
</dbReference>
<feature type="domain" description="Ig-like" evidence="9">
    <location>
        <begin position="27"/>
        <end position="124"/>
    </location>
</feature>
<dbReference type="InterPro" id="IPR013106">
    <property type="entry name" value="Ig_V-set"/>
</dbReference>
<organism evidence="10 11">
    <name type="scientific">Carassius auratus</name>
    <name type="common">Goldfish</name>
    <dbReference type="NCBI Taxonomy" id="7957"/>
    <lineage>
        <taxon>Eukaryota</taxon>
        <taxon>Metazoa</taxon>
        <taxon>Chordata</taxon>
        <taxon>Craniata</taxon>
        <taxon>Vertebrata</taxon>
        <taxon>Euteleostomi</taxon>
        <taxon>Actinopterygii</taxon>
        <taxon>Neopterygii</taxon>
        <taxon>Teleostei</taxon>
        <taxon>Ostariophysi</taxon>
        <taxon>Cypriniformes</taxon>
        <taxon>Cyprinidae</taxon>
        <taxon>Cyprininae</taxon>
        <taxon>Carassius</taxon>
    </lineage>
</organism>
<dbReference type="Gene3D" id="2.60.40.10">
    <property type="entry name" value="Immunoglobulins"/>
    <property type="match status" value="1"/>
</dbReference>
<evidence type="ECO:0000256" key="2">
    <source>
        <dbReference type="ARBA" id="ARBA00022475"/>
    </source>
</evidence>
<dbReference type="InterPro" id="IPR007110">
    <property type="entry name" value="Ig-like_dom"/>
</dbReference>
<dbReference type="GO" id="GO:0009617">
    <property type="term" value="P:response to bacterium"/>
    <property type="evidence" value="ECO:0007669"/>
    <property type="project" value="TreeGrafter"/>
</dbReference>
<keyword evidence="4" id="KW-0391">Immunity</keyword>
<keyword evidence="2" id="KW-1003">Cell membrane</keyword>
<protein>
    <submittedName>
        <fullName evidence="11">Uncharacterized protein LOC113065100</fullName>
    </submittedName>
</protein>
<evidence type="ECO:0000259" key="9">
    <source>
        <dbReference type="PROSITE" id="PS50835"/>
    </source>
</evidence>
<keyword evidence="6" id="KW-1015">Disulfide bond</keyword>
<evidence type="ECO:0000256" key="4">
    <source>
        <dbReference type="ARBA" id="ARBA00022859"/>
    </source>
</evidence>
<dbReference type="Pfam" id="PF07686">
    <property type="entry name" value="V-set"/>
    <property type="match status" value="1"/>
</dbReference>
<evidence type="ECO:0000256" key="3">
    <source>
        <dbReference type="ARBA" id="ARBA00022729"/>
    </source>
</evidence>
<dbReference type="Proteomes" id="UP000515129">
    <property type="component" value="Chromosome 47"/>
</dbReference>
<evidence type="ECO:0000256" key="6">
    <source>
        <dbReference type="ARBA" id="ARBA00023157"/>
    </source>
</evidence>
<keyword evidence="10" id="KW-1185">Reference proteome</keyword>
<evidence type="ECO:0000256" key="7">
    <source>
        <dbReference type="ARBA" id="ARBA00023180"/>
    </source>
</evidence>
<dbReference type="PROSITE" id="PS50835">
    <property type="entry name" value="IG_LIKE"/>
    <property type="match status" value="1"/>
</dbReference>
<dbReference type="PANTHER" id="PTHR19433:SF111">
    <property type="entry name" value="T CELL RECEPTOR ALPHA VARIABLE 4"/>
    <property type="match status" value="1"/>
</dbReference>
<dbReference type="InterPro" id="IPR003599">
    <property type="entry name" value="Ig_sub"/>
</dbReference>